<gene>
    <name evidence="2" type="ORF">DM484_16725</name>
</gene>
<organism evidence="2 3">
    <name type="scientific">Candidatus Methylumidiphilus alinenensis</name>
    <dbReference type="NCBI Taxonomy" id="2202197"/>
    <lineage>
        <taxon>Bacteria</taxon>
        <taxon>Pseudomonadati</taxon>
        <taxon>Pseudomonadota</taxon>
        <taxon>Gammaproteobacteria</taxon>
        <taxon>Methylococcales</taxon>
        <taxon>Candidatus Methylumidiphilus</taxon>
    </lineage>
</organism>
<protein>
    <recommendedName>
        <fullName evidence="4">DUF4332 domain-containing protein</fullName>
    </recommendedName>
</protein>
<reference evidence="2 3" key="1">
    <citation type="journal article" date="2018" name="Aquat. Microb. Ecol.">
        <title>Gammaproteobacterial methanotrophs dominate.</title>
        <authorList>
            <person name="Rissanen A.J."/>
            <person name="Saarenheimo J."/>
            <person name="Tiirola M."/>
            <person name="Peura S."/>
            <person name="Aalto S.L."/>
            <person name="Karvinen A."/>
            <person name="Nykanen H."/>
        </authorList>
    </citation>
    <scope>NUCLEOTIDE SEQUENCE [LARGE SCALE GENOMIC DNA]</scope>
    <source>
        <strain evidence="2">AMbin10</strain>
    </source>
</reference>
<name>A0A2W4QW76_9GAMM</name>
<accession>A0A2W4QW76</accession>
<evidence type="ECO:0000256" key="1">
    <source>
        <dbReference type="SAM" id="MobiDB-lite"/>
    </source>
</evidence>
<sequence>MAEIIDQTKPSEADGPATEKTGGQGLPPWRMFAIVAVASASGGLAGILAVKGLLAAKGLTAAHLAWGLEGVAKANAASATLLPSSQAALGTLAPSAAASPLPSTAVSAAGWADKLAAFCGKLAQNPLIAGTVGGAGTGLGVAAGKLSGVRQQLEEHLSRIEALGHETAQIKAAFVETDGTGGRKTGRSTADAERLEDIVGIGEVYAERLRVAGVTSFAGLTTLSAERIKEIVGRGLPLSIESIRSWIKQADALAKGRHPEADDLNHK</sequence>
<dbReference type="Proteomes" id="UP000249396">
    <property type="component" value="Unassembled WGS sequence"/>
</dbReference>
<evidence type="ECO:0008006" key="4">
    <source>
        <dbReference type="Google" id="ProtNLM"/>
    </source>
</evidence>
<dbReference type="AlphaFoldDB" id="A0A2W4QW76"/>
<evidence type="ECO:0000313" key="3">
    <source>
        <dbReference type="Proteomes" id="UP000249396"/>
    </source>
</evidence>
<feature type="region of interest" description="Disordered" evidence="1">
    <location>
        <begin position="1"/>
        <end position="24"/>
    </location>
</feature>
<comment type="caution">
    <text evidence="2">The sequence shown here is derived from an EMBL/GenBank/DDBJ whole genome shotgun (WGS) entry which is preliminary data.</text>
</comment>
<dbReference type="EMBL" id="QJPH01000360">
    <property type="protein sequence ID" value="PZN76351.1"/>
    <property type="molecule type" value="Genomic_DNA"/>
</dbReference>
<dbReference type="Gene3D" id="1.10.150.20">
    <property type="entry name" value="5' to 3' exonuclease, C-terminal subdomain"/>
    <property type="match status" value="1"/>
</dbReference>
<proteinExistence type="predicted"/>
<evidence type="ECO:0000313" key="2">
    <source>
        <dbReference type="EMBL" id="PZN76351.1"/>
    </source>
</evidence>